<feature type="transmembrane region" description="Helical" evidence="1">
    <location>
        <begin position="37"/>
        <end position="59"/>
    </location>
</feature>
<keyword evidence="1" id="KW-0812">Transmembrane</keyword>
<gene>
    <name evidence="2" type="ORF">HF526_34170</name>
</gene>
<keyword evidence="1" id="KW-0472">Membrane</keyword>
<keyword evidence="1" id="KW-1133">Transmembrane helix</keyword>
<evidence type="ECO:0000313" key="2">
    <source>
        <dbReference type="EMBL" id="NMI02293.1"/>
    </source>
</evidence>
<dbReference type="EMBL" id="JAAXLA010000145">
    <property type="protein sequence ID" value="NMI02293.1"/>
    <property type="molecule type" value="Genomic_DNA"/>
</dbReference>
<sequence length="88" mass="8964">MPGDIWVWLTFALLLAVMGARAWVVETGQGRLGRTPVKVQVLTGAVGVVVVGLVVLLTVDGGATLVNMLLNPSNTSTTAPADPAAPGN</sequence>
<reference evidence="2 3" key="1">
    <citation type="submission" date="2020-04" db="EMBL/GenBank/DDBJ databases">
        <authorList>
            <person name="Klaysubun C."/>
            <person name="Duangmal K."/>
            <person name="Lipun K."/>
        </authorList>
    </citation>
    <scope>NUCLEOTIDE SEQUENCE [LARGE SCALE GENOMIC DNA]</scope>
    <source>
        <strain evidence="2 3">K10HN5</strain>
    </source>
</reference>
<proteinExistence type="predicted"/>
<organism evidence="2 3">
    <name type="scientific">Pseudonocardia acidicola</name>
    <dbReference type="NCBI Taxonomy" id="2724939"/>
    <lineage>
        <taxon>Bacteria</taxon>
        <taxon>Bacillati</taxon>
        <taxon>Actinomycetota</taxon>
        <taxon>Actinomycetes</taxon>
        <taxon>Pseudonocardiales</taxon>
        <taxon>Pseudonocardiaceae</taxon>
        <taxon>Pseudonocardia</taxon>
    </lineage>
</organism>
<evidence type="ECO:0008006" key="4">
    <source>
        <dbReference type="Google" id="ProtNLM"/>
    </source>
</evidence>
<feature type="transmembrane region" description="Helical" evidence="1">
    <location>
        <begin position="6"/>
        <end position="25"/>
    </location>
</feature>
<comment type="caution">
    <text evidence="2">The sequence shown here is derived from an EMBL/GenBank/DDBJ whole genome shotgun (WGS) entry which is preliminary data.</text>
</comment>
<accession>A0ABX1SNA7</accession>
<dbReference type="Proteomes" id="UP000820669">
    <property type="component" value="Unassembled WGS sequence"/>
</dbReference>
<evidence type="ECO:0000313" key="3">
    <source>
        <dbReference type="Proteomes" id="UP000820669"/>
    </source>
</evidence>
<evidence type="ECO:0000256" key="1">
    <source>
        <dbReference type="SAM" id="Phobius"/>
    </source>
</evidence>
<protein>
    <recommendedName>
        <fullName evidence="4">Integral membrane protein</fullName>
    </recommendedName>
</protein>
<keyword evidence="3" id="KW-1185">Reference proteome</keyword>
<name>A0ABX1SNA7_9PSEU</name>